<proteinExistence type="predicted"/>
<keyword evidence="3" id="KW-1185">Reference proteome</keyword>
<name>A0AAE0P234_SORBR</name>
<protein>
    <recommendedName>
        <fullName evidence="4">GIY-YIG domain-containing protein</fullName>
    </recommendedName>
</protein>
<accession>A0AAE0P234</accession>
<dbReference type="EMBL" id="JAUTDP010000012">
    <property type="protein sequence ID" value="KAK3391849.1"/>
    <property type="molecule type" value="Genomic_DNA"/>
</dbReference>
<sequence length="203" mass="22847">MDASNPMMSDEVELSDSEFEYLADVYESDSDESELSDFHDSDLDELDENDDDDAESVVSQSLVSSDNLTTATIDVSTIVKDCLWGMISRHSPDWYVCPVFKVMLGGNREKFEEAWTPINFAPNLGSVLIGKSPPAIDFFKTLTDPTNTTENVWGVYALVLEKKGETPKLYIGSRTNESRGLARRFRHYVGNRQGHRSCRGLWT</sequence>
<reference evidence="2" key="1">
    <citation type="journal article" date="2023" name="Mol. Phylogenet. Evol.">
        <title>Genome-scale phylogeny and comparative genomics of the fungal order Sordariales.</title>
        <authorList>
            <person name="Hensen N."/>
            <person name="Bonometti L."/>
            <person name="Westerberg I."/>
            <person name="Brannstrom I.O."/>
            <person name="Guillou S."/>
            <person name="Cros-Aarteil S."/>
            <person name="Calhoun S."/>
            <person name="Haridas S."/>
            <person name="Kuo A."/>
            <person name="Mondo S."/>
            <person name="Pangilinan J."/>
            <person name="Riley R."/>
            <person name="LaButti K."/>
            <person name="Andreopoulos B."/>
            <person name="Lipzen A."/>
            <person name="Chen C."/>
            <person name="Yan M."/>
            <person name="Daum C."/>
            <person name="Ng V."/>
            <person name="Clum A."/>
            <person name="Steindorff A."/>
            <person name="Ohm R.A."/>
            <person name="Martin F."/>
            <person name="Silar P."/>
            <person name="Natvig D.O."/>
            <person name="Lalanne C."/>
            <person name="Gautier V."/>
            <person name="Ament-Velasquez S.L."/>
            <person name="Kruys A."/>
            <person name="Hutchinson M.I."/>
            <person name="Powell A.J."/>
            <person name="Barry K."/>
            <person name="Miller A.N."/>
            <person name="Grigoriev I.V."/>
            <person name="Debuchy R."/>
            <person name="Gladieux P."/>
            <person name="Hiltunen Thoren M."/>
            <person name="Johannesson H."/>
        </authorList>
    </citation>
    <scope>NUCLEOTIDE SEQUENCE</scope>
    <source>
        <strain evidence="2">FGSC 1904</strain>
    </source>
</reference>
<comment type="caution">
    <text evidence="2">The sequence shown here is derived from an EMBL/GenBank/DDBJ whole genome shotgun (WGS) entry which is preliminary data.</text>
</comment>
<gene>
    <name evidence="2" type="ORF">B0T20DRAFT_67165</name>
</gene>
<evidence type="ECO:0000256" key="1">
    <source>
        <dbReference type="SAM" id="MobiDB-lite"/>
    </source>
</evidence>
<feature type="compositionally biased region" description="Acidic residues" evidence="1">
    <location>
        <begin position="26"/>
        <end position="35"/>
    </location>
</feature>
<evidence type="ECO:0000313" key="2">
    <source>
        <dbReference type="EMBL" id="KAK3391849.1"/>
    </source>
</evidence>
<feature type="compositionally biased region" description="Acidic residues" evidence="1">
    <location>
        <begin position="42"/>
        <end position="55"/>
    </location>
</feature>
<dbReference type="AlphaFoldDB" id="A0AAE0P234"/>
<dbReference type="Proteomes" id="UP001281003">
    <property type="component" value="Unassembled WGS sequence"/>
</dbReference>
<evidence type="ECO:0000313" key="3">
    <source>
        <dbReference type="Proteomes" id="UP001281003"/>
    </source>
</evidence>
<organism evidence="2 3">
    <name type="scientific">Sordaria brevicollis</name>
    <dbReference type="NCBI Taxonomy" id="83679"/>
    <lineage>
        <taxon>Eukaryota</taxon>
        <taxon>Fungi</taxon>
        <taxon>Dikarya</taxon>
        <taxon>Ascomycota</taxon>
        <taxon>Pezizomycotina</taxon>
        <taxon>Sordariomycetes</taxon>
        <taxon>Sordariomycetidae</taxon>
        <taxon>Sordariales</taxon>
        <taxon>Sordariaceae</taxon>
        <taxon>Sordaria</taxon>
    </lineage>
</organism>
<feature type="region of interest" description="Disordered" evidence="1">
    <location>
        <begin position="26"/>
        <end position="61"/>
    </location>
</feature>
<evidence type="ECO:0008006" key="4">
    <source>
        <dbReference type="Google" id="ProtNLM"/>
    </source>
</evidence>
<reference evidence="2" key="2">
    <citation type="submission" date="2023-07" db="EMBL/GenBank/DDBJ databases">
        <authorList>
            <consortium name="Lawrence Berkeley National Laboratory"/>
            <person name="Haridas S."/>
            <person name="Hensen N."/>
            <person name="Bonometti L."/>
            <person name="Westerberg I."/>
            <person name="Brannstrom I.O."/>
            <person name="Guillou S."/>
            <person name="Cros-Aarteil S."/>
            <person name="Calhoun S."/>
            <person name="Kuo A."/>
            <person name="Mondo S."/>
            <person name="Pangilinan J."/>
            <person name="Riley R."/>
            <person name="LaButti K."/>
            <person name="Andreopoulos B."/>
            <person name="Lipzen A."/>
            <person name="Chen C."/>
            <person name="Yanf M."/>
            <person name="Daum C."/>
            <person name="Ng V."/>
            <person name="Clum A."/>
            <person name="Steindorff A."/>
            <person name="Ohm R."/>
            <person name="Martin F."/>
            <person name="Silar P."/>
            <person name="Natvig D."/>
            <person name="Lalanne C."/>
            <person name="Gautier V."/>
            <person name="Ament-velasquez S.L."/>
            <person name="Kruys A."/>
            <person name="Hutchinson M.I."/>
            <person name="Powell A.J."/>
            <person name="Barry K."/>
            <person name="Miller A.N."/>
            <person name="Grigoriev I.V."/>
            <person name="Debuchy R."/>
            <person name="Gladieux P."/>
            <person name="Thoren M.H."/>
            <person name="Johannesson H."/>
        </authorList>
    </citation>
    <scope>NUCLEOTIDE SEQUENCE</scope>
    <source>
        <strain evidence="2">FGSC 1904</strain>
    </source>
</reference>